<reference evidence="4 5" key="2">
    <citation type="submission" date="2024-05" db="EMBL/GenBank/DDBJ databases">
        <authorList>
            <person name="Chen Y."/>
            <person name="Shah S."/>
            <person name="Dougan E. K."/>
            <person name="Thang M."/>
            <person name="Chan C."/>
        </authorList>
    </citation>
    <scope>NUCLEOTIDE SEQUENCE [LARGE SCALE GENOMIC DNA]</scope>
</reference>
<protein>
    <submittedName>
        <fullName evidence="4">Pentatricopeptide repeat-containing protein, chloroplastic</fullName>
    </submittedName>
</protein>
<dbReference type="OrthoDB" id="418467at2759"/>
<keyword evidence="5" id="KW-1185">Reference proteome</keyword>
<dbReference type="EMBL" id="CAMXCT020000680">
    <property type="protein sequence ID" value="CAL1135436.1"/>
    <property type="molecule type" value="Genomic_DNA"/>
</dbReference>
<feature type="region of interest" description="Disordered" evidence="2">
    <location>
        <begin position="339"/>
        <end position="361"/>
    </location>
</feature>
<name>A0A9P1C1E6_9DINO</name>
<dbReference type="Gene3D" id="1.25.40.10">
    <property type="entry name" value="Tetratricopeptide repeat domain"/>
    <property type="match status" value="2"/>
</dbReference>
<accession>A0A9P1C1E6</accession>
<evidence type="ECO:0000313" key="5">
    <source>
        <dbReference type="Proteomes" id="UP001152797"/>
    </source>
</evidence>
<evidence type="ECO:0000256" key="2">
    <source>
        <dbReference type="SAM" id="MobiDB-lite"/>
    </source>
</evidence>
<comment type="caution">
    <text evidence="3">The sequence shown here is derived from an EMBL/GenBank/DDBJ whole genome shotgun (WGS) entry which is preliminary data.</text>
</comment>
<dbReference type="EMBL" id="CAMXCT030000680">
    <property type="protein sequence ID" value="CAL4769373.1"/>
    <property type="molecule type" value="Genomic_DNA"/>
</dbReference>
<sequence length="361" mass="39625">MALPWTETLKLCSQAISEYGFRGQWRESTSVLAVAREEGIALDLPLYRKAINACRENRQWRSCSEILRSLRHLEGQGVRADSVLYGASMASASGLMPATMPWNLMQAAKWDRALEVLQGLRQDGTRADVAFWRTASSACGQGNRWEAASLLLSEMRWAALPVEVESYAGAMLAALNTDWPAVLALFRDLRRRPRVSMNTVILNTGMLAADSAGRPDRAYRLLRAMQELNVEADVVSITMGMTSADAMTSGSGKNGWTLATRIFSDALEAALEPNRVAFTALIDLQERAGRWELAQLAIEHSRAARVEYDSAAYRTAMRVAIGSEFVWAMGTVPPLPIPEKKNAAPEAETVQDGSSRLAVAM</sequence>
<dbReference type="InterPro" id="IPR011990">
    <property type="entry name" value="TPR-like_helical_dom_sf"/>
</dbReference>
<evidence type="ECO:0000313" key="4">
    <source>
        <dbReference type="EMBL" id="CAL4769373.1"/>
    </source>
</evidence>
<proteinExistence type="predicted"/>
<gene>
    <name evidence="3" type="ORF">C1SCF055_LOCUS9800</name>
</gene>
<dbReference type="Proteomes" id="UP001152797">
    <property type="component" value="Unassembled WGS sequence"/>
</dbReference>
<dbReference type="PANTHER" id="PTHR47447:SF17">
    <property type="entry name" value="OS12G0638900 PROTEIN"/>
    <property type="match status" value="1"/>
</dbReference>
<keyword evidence="1" id="KW-0677">Repeat</keyword>
<evidence type="ECO:0000256" key="1">
    <source>
        <dbReference type="ARBA" id="ARBA00022737"/>
    </source>
</evidence>
<reference evidence="3" key="1">
    <citation type="submission" date="2022-10" db="EMBL/GenBank/DDBJ databases">
        <authorList>
            <person name="Chen Y."/>
            <person name="Dougan E. K."/>
            <person name="Chan C."/>
            <person name="Rhodes N."/>
            <person name="Thang M."/>
        </authorList>
    </citation>
    <scope>NUCLEOTIDE SEQUENCE</scope>
</reference>
<dbReference type="EMBL" id="CAMXCT010000680">
    <property type="protein sequence ID" value="CAI3982061.1"/>
    <property type="molecule type" value="Genomic_DNA"/>
</dbReference>
<dbReference type="PANTHER" id="PTHR47447">
    <property type="entry name" value="OS03G0856100 PROTEIN"/>
    <property type="match status" value="1"/>
</dbReference>
<dbReference type="AlphaFoldDB" id="A0A9P1C1E6"/>
<evidence type="ECO:0000313" key="3">
    <source>
        <dbReference type="EMBL" id="CAI3982061.1"/>
    </source>
</evidence>
<organism evidence="3">
    <name type="scientific">Cladocopium goreaui</name>
    <dbReference type="NCBI Taxonomy" id="2562237"/>
    <lineage>
        <taxon>Eukaryota</taxon>
        <taxon>Sar</taxon>
        <taxon>Alveolata</taxon>
        <taxon>Dinophyceae</taxon>
        <taxon>Suessiales</taxon>
        <taxon>Symbiodiniaceae</taxon>
        <taxon>Cladocopium</taxon>
    </lineage>
</organism>